<evidence type="ECO:0000313" key="2">
    <source>
        <dbReference type="EMBL" id="QPC81596.1"/>
    </source>
</evidence>
<dbReference type="AlphaFoldDB" id="A0A7S8E752"/>
<proteinExistence type="predicted"/>
<feature type="repeat" description="TPR" evidence="1">
    <location>
        <begin position="46"/>
        <end position="79"/>
    </location>
</feature>
<dbReference type="PANTHER" id="PTHR10098:SF108">
    <property type="entry name" value="TETRATRICOPEPTIDE REPEAT PROTEIN 28"/>
    <property type="match status" value="1"/>
</dbReference>
<evidence type="ECO:0000256" key="1">
    <source>
        <dbReference type="PROSITE-ProRule" id="PRU00339"/>
    </source>
</evidence>
<dbReference type="InterPro" id="IPR011990">
    <property type="entry name" value="TPR-like_helical_dom_sf"/>
</dbReference>
<name>A0A7S8E752_9CHLR</name>
<accession>A0A7S8E752</accession>
<keyword evidence="3" id="KW-1185">Reference proteome</keyword>
<dbReference type="KEGG" id="pmet:G4Y79_18145"/>
<dbReference type="InterPro" id="IPR019734">
    <property type="entry name" value="TPR_rpt"/>
</dbReference>
<dbReference type="Gene3D" id="1.25.40.10">
    <property type="entry name" value="Tetratricopeptide repeat domain"/>
    <property type="match status" value="1"/>
</dbReference>
<dbReference type="Proteomes" id="UP000594468">
    <property type="component" value="Chromosome"/>
</dbReference>
<dbReference type="SMART" id="SM00028">
    <property type="entry name" value="TPR"/>
    <property type="match status" value="3"/>
</dbReference>
<dbReference type="PANTHER" id="PTHR10098">
    <property type="entry name" value="RAPSYN-RELATED"/>
    <property type="match status" value="1"/>
</dbReference>
<keyword evidence="1" id="KW-0802">TPR repeat</keyword>
<gene>
    <name evidence="2" type="ORF">G4Y79_18145</name>
</gene>
<protein>
    <submittedName>
        <fullName evidence="2">Tetratricopeptide repeat protein</fullName>
    </submittedName>
</protein>
<reference evidence="2 3" key="1">
    <citation type="submission" date="2020-02" db="EMBL/GenBank/DDBJ databases">
        <authorList>
            <person name="Zheng R.K."/>
            <person name="Sun C.M."/>
        </authorList>
    </citation>
    <scope>NUCLEOTIDE SEQUENCE [LARGE SCALE GENOMIC DNA]</scope>
    <source>
        <strain evidence="3">rifampicinis</strain>
    </source>
</reference>
<dbReference type="EMBL" id="CP062983">
    <property type="protein sequence ID" value="QPC81596.1"/>
    <property type="molecule type" value="Genomic_DNA"/>
</dbReference>
<dbReference type="RefSeq" id="WP_195169668.1">
    <property type="nucleotide sequence ID" value="NZ_CP062983.1"/>
</dbReference>
<feature type="repeat" description="TPR" evidence="1">
    <location>
        <begin position="86"/>
        <end position="119"/>
    </location>
</feature>
<dbReference type="Pfam" id="PF14938">
    <property type="entry name" value="SNAP"/>
    <property type="match status" value="1"/>
</dbReference>
<evidence type="ECO:0000313" key="3">
    <source>
        <dbReference type="Proteomes" id="UP000594468"/>
    </source>
</evidence>
<organism evidence="2 3">
    <name type="scientific">Phototrophicus methaneseepsis</name>
    <dbReference type="NCBI Taxonomy" id="2710758"/>
    <lineage>
        <taxon>Bacteria</taxon>
        <taxon>Bacillati</taxon>
        <taxon>Chloroflexota</taxon>
        <taxon>Candidatus Thermofontia</taxon>
        <taxon>Phototrophicales</taxon>
        <taxon>Phototrophicaceae</taxon>
        <taxon>Phototrophicus</taxon>
    </lineage>
</organism>
<dbReference type="PROSITE" id="PS50005">
    <property type="entry name" value="TPR"/>
    <property type="match status" value="2"/>
</dbReference>
<dbReference type="SUPFAM" id="SSF48452">
    <property type="entry name" value="TPR-like"/>
    <property type="match status" value="1"/>
</dbReference>
<sequence>MVMSQAHELQDQGVQLFQQREYEAASRSFQEALDAYKEAGDENMVAEMKVNIGLVHRELGEAQQALDMMQEALRHFQNTEDQFRVAQVLGNMGGVYMALNDKEQAMTSYREAADIFRDMGEDRLYRDTLLALGSLQVREGKFIAGASLYQLGLEGKTDLNMRQRIMKRLSSIITSFSNQVSAS</sequence>